<name>A0ABT8YG43_9SPHN</name>
<protein>
    <submittedName>
        <fullName evidence="3">IS110 family transposase</fullName>
    </submittedName>
</protein>
<dbReference type="Pfam" id="PF01548">
    <property type="entry name" value="DEDD_Tnp_IS110"/>
    <property type="match status" value="1"/>
</dbReference>
<dbReference type="Pfam" id="PF02371">
    <property type="entry name" value="Transposase_20"/>
    <property type="match status" value="1"/>
</dbReference>
<accession>A0ABT8YG43</accession>
<evidence type="ECO:0000259" key="1">
    <source>
        <dbReference type="Pfam" id="PF01548"/>
    </source>
</evidence>
<dbReference type="PANTHER" id="PTHR33055">
    <property type="entry name" value="TRANSPOSASE FOR INSERTION SEQUENCE ELEMENT IS1111A"/>
    <property type="match status" value="1"/>
</dbReference>
<reference evidence="3" key="1">
    <citation type="submission" date="2023-07" db="EMBL/GenBank/DDBJ databases">
        <authorList>
            <person name="Kim M."/>
        </authorList>
    </citation>
    <scope>NUCLEOTIDE SEQUENCE</scope>
    <source>
        <strain evidence="3">BIUV-7</strain>
    </source>
</reference>
<dbReference type="NCBIfam" id="NF033542">
    <property type="entry name" value="transpos_IS110"/>
    <property type="match status" value="1"/>
</dbReference>
<dbReference type="InterPro" id="IPR047650">
    <property type="entry name" value="Transpos_IS110"/>
</dbReference>
<evidence type="ECO:0000313" key="3">
    <source>
        <dbReference type="EMBL" id="MDO6416790.1"/>
    </source>
</evidence>
<comment type="caution">
    <text evidence="3">The sequence shown here is derived from an EMBL/GenBank/DDBJ whole genome shotgun (WGS) entry which is preliminary data.</text>
</comment>
<gene>
    <name evidence="3" type="ORF">Q4F19_20570</name>
</gene>
<feature type="domain" description="Transposase IS116/IS110/IS902 C-terminal" evidence="2">
    <location>
        <begin position="211"/>
        <end position="286"/>
    </location>
</feature>
<evidence type="ECO:0000259" key="2">
    <source>
        <dbReference type="Pfam" id="PF02371"/>
    </source>
</evidence>
<dbReference type="InterPro" id="IPR002525">
    <property type="entry name" value="Transp_IS110-like_N"/>
</dbReference>
<dbReference type="RefSeq" id="WP_303546631.1">
    <property type="nucleotide sequence ID" value="NZ_JAUOTP010000012.1"/>
</dbReference>
<dbReference type="Proteomes" id="UP001169764">
    <property type="component" value="Unassembled WGS sequence"/>
</dbReference>
<dbReference type="EMBL" id="JAUOTP010000012">
    <property type="protein sequence ID" value="MDO6416790.1"/>
    <property type="molecule type" value="Genomic_DNA"/>
</dbReference>
<organism evidence="3 4">
    <name type="scientific">Sphingomonas natans</name>
    <dbReference type="NCBI Taxonomy" id="3063330"/>
    <lineage>
        <taxon>Bacteria</taxon>
        <taxon>Pseudomonadati</taxon>
        <taxon>Pseudomonadota</taxon>
        <taxon>Alphaproteobacteria</taxon>
        <taxon>Sphingomonadales</taxon>
        <taxon>Sphingomonadaceae</taxon>
        <taxon>Sphingomonas</taxon>
    </lineage>
</organism>
<sequence>MSIVILGVDLGKNSCSIVGIDAAGAVVVRRSMRRQTLIDYVLKLPACVVAMEACCGAHHLGRLFAARGHEIRLMSPEYVRPYVKAQKNDDRDAEGIAEAASRPTMRFVELKSEKQLDIQTLHRVRSRLVAERTNLINQLRAILLERGVIFPAGRLKFELGLDGILGDDNSPLSPRVRQLVSDLRAEWRGLDMKIEALNGEFVELARDDPAARRLTSIPGVGVLNATALIAAVGNASAFAKARDLGAWLGLVPRQHTTGGKPRLMGISKRGNTYLRTLLIHGARAALPSLSESDTPMGRWLKSMIQRGVHRNAVIVALANKLARIAWATLRKETSFERGYVAVRDQIGCTLPRV</sequence>
<keyword evidence="4" id="KW-1185">Reference proteome</keyword>
<dbReference type="PANTHER" id="PTHR33055:SF3">
    <property type="entry name" value="PUTATIVE TRANSPOSASE FOR IS117-RELATED"/>
    <property type="match status" value="1"/>
</dbReference>
<dbReference type="InterPro" id="IPR003346">
    <property type="entry name" value="Transposase_20"/>
</dbReference>
<feature type="domain" description="Transposase IS110-like N-terminal" evidence="1">
    <location>
        <begin position="6"/>
        <end position="144"/>
    </location>
</feature>
<evidence type="ECO:0000313" key="4">
    <source>
        <dbReference type="Proteomes" id="UP001169764"/>
    </source>
</evidence>
<proteinExistence type="predicted"/>